<keyword evidence="2" id="KW-1185">Reference proteome</keyword>
<dbReference type="Proteomes" id="UP001156102">
    <property type="component" value="Unassembled WGS sequence"/>
</dbReference>
<sequence>MAEQIEIQGCILPGSHAQGMDHGEFLQELNAFLAQHGWTFSGSTRQTEGSIAVIPDPIPPEEPPL</sequence>
<protein>
    <submittedName>
        <fullName evidence="1">Uncharacterized protein</fullName>
    </submittedName>
</protein>
<dbReference type="EMBL" id="JANCLT010000005">
    <property type="protein sequence ID" value="MCP8969200.1"/>
    <property type="molecule type" value="Genomic_DNA"/>
</dbReference>
<evidence type="ECO:0000313" key="1">
    <source>
        <dbReference type="EMBL" id="MCP8969200.1"/>
    </source>
</evidence>
<evidence type="ECO:0000313" key="2">
    <source>
        <dbReference type="Proteomes" id="UP001156102"/>
    </source>
</evidence>
<dbReference type="RefSeq" id="WP_254759113.1">
    <property type="nucleotide sequence ID" value="NZ_JANCLT010000005.1"/>
</dbReference>
<name>A0AA41X983_9BACI</name>
<gene>
    <name evidence="1" type="ORF">NK662_11670</name>
</gene>
<organism evidence="1 2">
    <name type="scientific">Ectobacillus ponti</name>
    <dbReference type="NCBI Taxonomy" id="2961894"/>
    <lineage>
        <taxon>Bacteria</taxon>
        <taxon>Bacillati</taxon>
        <taxon>Bacillota</taxon>
        <taxon>Bacilli</taxon>
        <taxon>Bacillales</taxon>
        <taxon>Bacillaceae</taxon>
        <taxon>Ectobacillus</taxon>
    </lineage>
</organism>
<dbReference type="AlphaFoldDB" id="A0AA41X983"/>
<proteinExistence type="predicted"/>
<comment type="caution">
    <text evidence="1">The sequence shown here is derived from an EMBL/GenBank/DDBJ whole genome shotgun (WGS) entry which is preliminary data.</text>
</comment>
<accession>A0AA41X983</accession>
<reference evidence="1" key="1">
    <citation type="submission" date="2022-07" db="EMBL/GenBank/DDBJ databases">
        <authorList>
            <person name="Li W.-J."/>
            <person name="Deng Q.-Q."/>
        </authorList>
    </citation>
    <scope>NUCLEOTIDE SEQUENCE</scope>
    <source>
        <strain evidence="1">SYSU M60031</strain>
    </source>
</reference>